<dbReference type="GO" id="GO:0030550">
    <property type="term" value="F:acetylcholine receptor inhibitor activity"/>
    <property type="evidence" value="ECO:0007669"/>
    <property type="project" value="TreeGrafter"/>
</dbReference>
<evidence type="ECO:0000256" key="1">
    <source>
        <dbReference type="ARBA" id="ARBA00004609"/>
    </source>
</evidence>
<feature type="compositionally biased region" description="Basic residues" evidence="5">
    <location>
        <begin position="65"/>
        <end position="74"/>
    </location>
</feature>
<dbReference type="InterPro" id="IPR045860">
    <property type="entry name" value="Snake_toxin-like_sf"/>
</dbReference>
<evidence type="ECO:0000256" key="4">
    <source>
        <dbReference type="ARBA" id="ARBA00023157"/>
    </source>
</evidence>
<organism evidence="7 8">
    <name type="scientific">Equus asinus</name>
    <name type="common">Donkey</name>
    <name type="synonym">Equus africanus asinus</name>
    <dbReference type="NCBI Taxonomy" id="9793"/>
    <lineage>
        <taxon>Eukaryota</taxon>
        <taxon>Metazoa</taxon>
        <taxon>Chordata</taxon>
        <taxon>Craniata</taxon>
        <taxon>Vertebrata</taxon>
        <taxon>Euteleostomi</taxon>
        <taxon>Mammalia</taxon>
        <taxon>Eutheria</taxon>
        <taxon>Laurasiatheria</taxon>
        <taxon>Perissodactyla</taxon>
        <taxon>Equidae</taxon>
        <taxon>Equus</taxon>
    </lineage>
</organism>
<evidence type="ECO:0000259" key="6">
    <source>
        <dbReference type="Pfam" id="PF00021"/>
    </source>
</evidence>
<dbReference type="GO" id="GO:0098552">
    <property type="term" value="C:side of membrane"/>
    <property type="evidence" value="ECO:0007669"/>
    <property type="project" value="UniProtKB-KW"/>
</dbReference>
<reference evidence="7" key="2">
    <citation type="submission" date="2025-08" db="UniProtKB">
        <authorList>
            <consortium name="Ensembl"/>
        </authorList>
    </citation>
    <scope>IDENTIFICATION</scope>
</reference>
<protein>
    <recommendedName>
        <fullName evidence="6">UPAR/Ly6 domain-containing protein</fullName>
    </recommendedName>
</protein>
<dbReference type="GO" id="GO:0095500">
    <property type="term" value="P:acetylcholine receptor signaling pathway"/>
    <property type="evidence" value="ECO:0007669"/>
    <property type="project" value="TreeGrafter"/>
</dbReference>
<keyword evidence="2" id="KW-0472">Membrane</keyword>
<dbReference type="InterPro" id="IPR016054">
    <property type="entry name" value="LY6_UPA_recep-like"/>
</dbReference>
<name>A0A9L0J384_EQUAS</name>
<dbReference type="GO" id="GO:0045202">
    <property type="term" value="C:synapse"/>
    <property type="evidence" value="ECO:0007669"/>
    <property type="project" value="GOC"/>
</dbReference>
<dbReference type="PANTHER" id="PTHR10036">
    <property type="entry name" value="CD59 GLYCOPROTEIN"/>
    <property type="match status" value="1"/>
</dbReference>
<dbReference type="GO" id="GO:0005886">
    <property type="term" value="C:plasma membrane"/>
    <property type="evidence" value="ECO:0007669"/>
    <property type="project" value="UniProtKB-SubCell"/>
</dbReference>
<feature type="domain" description="UPAR/Ly6" evidence="6">
    <location>
        <begin position="148"/>
        <end position="233"/>
    </location>
</feature>
<evidence type="ECO:0000256" key="5">
    <source>
        <dbReference type="SAM" id="MobiDB-lite"/>
    </source>
</evidence>
<comment type="subcellular location">
    <subcellularLocation>
        <location evidence="1">Cell membrane</location>
        <topology evidence="1">Lipid-anchor</topology>
        <topology evidence="1">GPI-anchor</topology>
    </subcellularLocation>
</comment>
<dbReference type="CDD" id="cd23559">
    <property type="entry name" value="TFP_LU_ECD_LYPD1"/>
    <property type="match status" value="1"/>
</dbReference>
<reference evidence="7" key="3">
    <citation type="submission" date="2025-09" db="UniProtKB">
        <authorList>
            <consortium name="Ensembl"/>
        </authorList>
    </citation>
    <scope>IDENTIFICATION</scope>
</reference>
<dbReference type="AlphaFoldDB" id="A0A9L0J384"/>
<accession>A0A9L0J384</accession>
<keyword evidence="4" id="KW-1015">Disulfide bond</keyword>
<dbReference type="PANTHER" id="PTHR10036:SF7">
    <property type="entry name" value="LY6_PLAUR DOMAIN-CONTAINING PROTEIN 1"/>
    <property type="match status" value="1"/>
</dbReference>
<gene>
    <name evidence="7" type="primary">LYPD1</name>
</gene>
<keyword evidence="2" id="KW-0336">GPI-anchor</keyword>
<evidence type="ECO:0000313" key="8">
    <source>
        <dbReference type="Proteomes" id="UP000694387"/>
    </source>
</evidence>
<evidence type="ECO:0000313" key="7">
    <source>
        <dbReference type="Ensembl" id="ENSEASP00005047599.1"/>
    </source>
</evidence>
<keyword evidence="8" id="KW-1185">Reference proteome</keyword>
<dbReference type="GeneTree" id="ENSGT00390000002215"/>
<evidence type="ECO:0000256" key="2">
    <source>
        <dbReference type="ARBA" id="ARBA00022622"/>
    </source>
</evidence>
<keyword evidence="3" id="KW-0732">Signal</keyword>
<reference evidence="7 8" key="1">
    <citation type="journal article" date="2020" name="Nat. Commun.">
        <title>Donkey genomes provide new insights into domestication and selection for coat color.</title>
        <authorList>
            <person name="Wang"/>
            <person name="C."/>
            <person name="Li"/>
            <person name="H."/>
            <person name="Guo"/>
            <person name="Y."/>
            <person name="Huang"/>
            <person name="J."/>
            <person name="Sun"/>
            <person name="Y."/>
            <person name="Min"/>
            <person name="J."/>
            <person name="Wang"/>
            <person name="J."/>
            <person name="Fang"/>
            <person name="X."/>
            <person name="Zhao"/>
            <person name="Z."/>
            <person name="Wang"/>
            <person name="S."/>
            <person name="Zhang"/>
            <person name="Y."/>
            <person name="Liu"/>
            <person name="Q."/>
            <person name="Jiang"/>
            <person name="Q."/>
            <person name="Wang"/>
            <person name="X."/>
            <person name="Guo"/>
            <person name="Y."/>
            <person name="Yang"/>
            <person name="C."/>
            <person name="Wang"/>
            <person name="Y."/>
            <person name="Tian"/>
            <person name="F."/>
            <person name="Zhuang"/>
            <person name="G."/>
            <person name="Fan"/>
            <person name="Y."/>
            <person name="Gao"/>
            <person name="Q."/>
            <person name="Li"/>
            <person name="Y."/>
            <person name="Ju"/>
            <person name="Z."/>
            <person name="Li"/>
            <person name="J."/>
            <person name="Li"/>
            <person name="R."/>
            <person name="Hou"/>
            <person name="M."/>
            <person name="Yang"/>
            <person name="G."/>
            <person name="Liu"/>
            <person name="G."/>
            <person name="Liu"/>
            <person name="W."/>
            <person name="Guo"/>
            <person name="J."/>
            <person name="Pan"/>
            <person name="S."/>
            <person name="Fan"/>
            <person name="G."/>
            <person name="Zhang"/>
            <person name="W."/>
            <person name="Zhang"/>
            <person name="R."/>
            <person name="Yu"/>
            <person name="J."/>
            <person name="Zhang"/>
            <person name="X."/>
            <person name="Yin"/>
            <person name="Q."/>
            <person name="Ji"/>
            <person name="C."/>
            <person name="Jin"/>
            <person name="Y."/>
            <person name="Yue"/>
            <person name="G."/>
            <person name="Liu"/>
            <person name="M."/>
            <person name="Xu"/>
            <person name="J."/>
            <person name="Liu"/>
            <person name="S."/>
            <person name="Jordana"/>
            <person name="J."/>
            <person name="Noce"/>
            <person name="A."/>
            <person name="Amills"/>
            <person name="M."/>
            <person name="Wu"/>
            <person name="D.D."/>
            <person name="Li"/>
            <person name="S."/>
            <person name="Zhou"/>
            <person name="X. and Zhong"/>
            <person name="J."/>
        </authorList>
    </citation>
    <scope>NUCLEOTIDE SEQUENCE [LARGE SCALE GENOMIC DNA]</scope>
</reference>
<keyword evidence="2" id="KW-0325">Glycoprotein</keyword>
<proteinExistence type="predicted"/>
<evidence type="ECO:0000256" key="3">
    <source>
        <dbReference type="ARBA" id="ARBA00022729"/>
    </source>
</evidence>
<sequence>LVTVVPGRPSPGLGYQGGVTAASSGACRQTKGGLPGESVPVRAGSPPHPAHPAAAETKPASYRGAPRRQRRRSCTGHLGSLQDPRCPRRPLSASATSALLGHPGVRIPSTPEVGIGGWQRRVVISGVVSAEAGSEPDCVCPAGFALQIQCYQCEEFQLNNDCSSPEFIVNCTVNVQDMCQKEVMEQSAGIMYRKSCASSAACLIASAGYQSFCSPGKLNSVCISCCNTPLCNGPRPKKRSSSASALWPGLPTTILFLKLALFLAHC</sequence>
<dbReference type="Pfam" id="PF00021">
    <property type="entry name" value="UPAR_LY6"/>
    <property type="match status" value="1"/>
</dbReference>
<dbReference type="Ensembl" id="ENSEAST00005052681.1">
    <property type="protein sequence ID" value="ENSEASP00005047599.1"/>
    <property type="gene ID" value="ENSEASG00005007486.2"/>
</dbReference>
<keyword evidence="2" id="KW-0449">Lipoprotein</keyword>
<dbReference type="Proteomes" id="UP000694387">
    <property type="component" value="Chromosome 4"/>
</dbReference>
<feature type="region of interest" description="Disordered" evidence="5">
    <location>
        <begin position="1"/>
        <end position="90"/>
    </location>
</feature>
<dbReference type="SUPFAM" id="SSF57302">
    <property type="entry name" value="Snake toxin-like"/>
    <property type="match status" value="1"/>
</dbReference>